<dbReference type="RefSeq" id="XP_009065173.1">
    <property type="nucleotide sequence ID" value="XM_009066925.1"/>
</dbReference>
<protein>
    <submittedName>
        <fullName evidence="1">Uncharacterized protein</fullName>
    </submittedName>
</protein>
<keyword evidence="2" id="KW-1185">Reference proteome</keyword>
<accession>V3ZNJ3</accession>
<evidence type="ECO:0000313" key="1">
    <source>
        <dbReference type="EMBL" id="ESO84045.1"/>
    </source>
</evidence>
<dbReference type="KEGG" id="lgi:LOTGIDRAFT_155359"/>
<sequence>MVKFIPGTSASAVNFQAYLLDGVSRWNYLRSAAAMNVGPTTFRTFDFRLTQKVNSLSQSLHNKSLVPVHMIPAEYTGELIGIEYLYKQSGFLLPKDEELEAEIDEGFEDFEDDAQQALNFGNELEEDVLPAAPVYSSNSEDHEKDDFCRKRKKRNYQRPIKYTAKVKKPSKGRFARSKGGFVGVDAVKRVLIL</sequence>
<dbReference type="AlphaFoldDB" id="V3ZNJ3"/>
<organism evidence="1 2">
    <name type="scientific">Lottia gigantea</name>
    <name type="common">Giant owl limpet</name>
    <dbReference type="NCBI Taxonomy" id="225164"/>
    <lineage>
        <taxon>Eukaryota</taxon>
        <taxon>Metazoa</taxon>
        <taxon>Spiralia</taxon>
        <taxon>Lophotrochozoa</taxon>
        <taxon>Mollusca</taxon>
        <taxon>Gastropoda</taxon>
        <taxon>Patellogastropoda</taxon>
        <taxon>Lottioidea</taxon>
        <taxon>Lottiidae</taxon>
        <taxon>Lottia</taxon>
    </lineage>
</organism>
<dbReference type="PANTHER" id="PTHR47773">
    <property type="entry name" value="SI:DKEY-9I5.2-RELATED"/>
    <property type="match status" value="1"/>
</dbReference>
<dbReference type="Proteomes" id="UP000030746">
    <property type="component" value="Unassembled WGS sequence"/>
</dbReference>
<name>V3ZNJ3_LOTGI</name>
<dbReference type="OrthoDB" id="6158251at2759"/>
<dbReference type="PANTHER" id="PTHR47773:SF1">
    <property type="entry name" value="C2H2-TYPE DOMAIN-CONTAINING PROTEIN"/>
    <property type="match status" value="1"/>
</dbReference>
<evidence type="ECO:0000313" key="2">
    <source>
        <dbReference type="Proteomes" id="UP000030746"/>
    </source>
</evidence>
<reference evidence="1 2" key="1">
    <citation type="journal article" date="2013" name="Nature">
        <title>Insights into bilaterian evolution from three spiralian genomes.</title>
        <authorList>
            <person name="Simakov O."/>
            <person name="Marletaz F."/>
            <person name="Cho S.J."/>
            <person name="Edsinger-Gonzales E."/>
            <person name="Havlak P."/>
            <person name="Hellsten U."/>
            <person name="Kuo D.H."/>
            <person name="Larsson T."/>
            <person name="Lv J."/>
            <person name="Arendt D."/>
            <person name="Savage R."/>
            <person name="Osoegawa K."/>
            <person name="de Jong P."/>
            <person name="Grimwood J."/>
            <person name="Chapman J.A."/>
            <person name="Shapiro H."/>
            <person name="Aerts A."/>
            <person name="Otillar R.P."/>
            <person name="Terry A.Y."/>
            <person name="Boore J.L."/>
            <person name="Grigoriev I.V."/>
            <person name="Lindberg D.R."/>
            <person name="Seaver E.C."/>
            <person name="Weisblat D.A."/>
            <person name="Putnam N.H."/>
            <person name="Rokhsar D.S."/>
        </authorList>
    </citation>
    <scope>NUCLEOTIDE SEQUENCE [LARGE SCALE GENOMIC DNA]</scope>
</reference>
<dbReference type="EMBL" id="KB203566">
    <property type="protein sequence ID" value="ESO84045.1"/>
    <property type="molecule type" value="Genomic_DNA"/>
</dbReference>
<dbReference type="CTD" id="20236689"/>
<dbReference type="HOGENOM" id="CLU_1410296_0_0_1"/>
<proteinExistence type="predicted"/>
<dbReference type="GeneID" id="20236689"/>
<gene>
    <name evidence="1" type="ORF">LOTGIDRAFT_155359</name>
</gene>